<evidence type="ECO:0000256" key="1">
    <source>
        <dbReference type="SAM" id="Phobius"/>
    </source>
</evidence>
<evidence type="ECO:0000313" key="3">
    <source>
        <dbReference type="Proteomes" id="UP000001917"/>
    </source>
</evidence>
<protein>
    <submittedName>
        <fullName evidence="2">Uncharacterized protein</fullName>
    </submittedName>
</protein>
<dbReference type="EMBL" id="CP001727">
    <property type="protein sequence ID" value="ACV57633.1"/>
    <property type="molecule type" value="Genomic_DNA"/>
</dbReference>
<evidence type="ECO:0000313" key="2">
    <source>
        <dbReference type="EMBL" id="ACV57633.1"/>
    </source>
</evidence>
<accession>C8WSX7</accession>
<dbReference type="HOGENOM" id="CLU_194264_0_0_9"/>
<dbReference type="RefSeq" id="WP_012809995.1">
    <property type="nucleotide sequence ID" value="NC_013205.1"/>
</dbReference>
<reference evidence="3" key="1">
    <citation type="submission" date="2009-09" db="EMBL/GenBank/DDBJ databases">
        <title>The complete chromosome of Alicyclobacillus acidocaldarius subsp. acidocaldarius DSM 446.</title>
        <authorList>
            <consortium name="US DOE Joint Genome Institute (JGI-PGF)"/>
            <person name="Lucas S."/>
            <person name="Copeland A."/>
            <person name="Lapidus A."/>
            <person name="Glavina del Rio T."/>
            <person name="Dalin E."/>
            <person name="Tice H."/>
            <person name="Bruce D."/>
            <person name="Goodwin L."/>
            <person name="Pitluck S."/>
            <person name="Kyrpides N."/>
            <person name="Mavromatis K."/>
            <person name="Ivanova N."/>
            <person name="Ovchinnikova G."/>
            <person name="Chertkov O."/>
            <person name="Sims D."/>
            <person name="Brettin T."/>
            <person name="Detter J.C."/>
            <person name="Han C."/>
            <person name="Larimer F."/>
            <person name="Land M."/>
            <person name="Hauser L."/>
            <person name="Markowitz V."/>
            <person name="Cheng J.-F."/>
            <person name="Hugenholtz P."/>
            <person name="Woyke T."/>
            <person name="Wu D."/>
            <person name="Pukall R."/>
            <person name="Klenk H.-P."/>
            <person name="Eisen J.A."/>
        </authorList>
    </citation>
    <scope>NUCLEOTIDE SEQUENCE [LARGE SCALE GENOMIC DNA]</scope>
    <source>
        <strain evidence="3">ATCC 27009 / DSM 446 / BCRC 14685 / JCM 5260 / KCTC 1825 / NBRC 15652 / NCIMB 11725 / NRRL B-14509 / 104-IA</strain>
    </source>
</reference>
<sequence length="83" mass="8810">MGMTTLVLSRFARVRRTDAVVSVRKRGIGHFAAIALSAAAAVGFFMILYPVAKTMMTNTVNAMQSAQQTVLNSTICPSGSNCV</sequence>
<gene>
    <name evidence="2" type="ordered locus">Aaci_0585</name>
</gene>
<proteinExistence type="predicted"/>
<dbReference type="KEGG" id="aac:Aaci_0585"/>
<keyword evidence="1" id="KW-0812">Transmembrane</keyword>
<dbReference type="STRING" id="521098.Aaci_0585"/>
<keyword evidence="3" id="KW-1185">Reference proteome</keyword>
<dbReference type="Proteomes" id="UP000001917">
    <property type="component" value="Chromosome"/>
</dbReference>
<dbReference type="AlphaFoldDB" id="C8WSX7"/>
<feature type="transmembrane region" description="Helical" evidence="1">
    <location>
        <begin position="28"/>
        <end position="49"/>
    </location>
</feature>
<keyword evidence="1" id="KW-0472">Membrane</keyword>
<organism evidence="2 3">
    <name type="scientific">Alicyclobacillus acidocaldarius subsp. acidocaldarius (strain ATCC 27009 / DSM 446 / BCRC 14685 / JCM 5260 / KCTC 1825 / NBRC 15652 / NCIMB 11725 / NRRL B-14509 / 104-IA)</name>
    <name type="common">Bacillus acidocaldarius</name>
    <dbReference type="NCBI Taxonomy" id="521098"/>
    <lineage>
        <taxon>Bacteria</taxon>
        <taxon>Bacillati</taxon>
        <taxon>Bacillota</taxon>
        <taxon>Bacilli</taxon>
        <taxon>Bacillales</taxon>
        <taxon>Alicyclobacillaceae</taxon>
        <taxon>Alicyclobacillus</taxon>
    </lineage>
</organism>
<keyword evidence="1" id="KW-1133">Transmembrane helix</keyword>
<name>C8WSX7_ALIAD</name>
<reference evidence="2 3" key="2">
    <citation type="journal article" date="2010" name="Stand. Genomic Sci.">
        <title>Complete genome sequence of Alicyclobacillus acidocaldarius type strain (104-IA).</title>
        <authorList>
            <person name="Mavromatis K."/>
            <person name="Sikorski J."/>
            <person name="Lapidus A."/>
            <person name="Glavina Del Rio T."/>
            <person name="Copeland A."/>
            <person name="Tice H."/>
            <person name="Cheng J.F."/>
            <person name="Lucas S."/>
            <person name="Chen F."/>
            <person name="Nolan M."/>
            <person name="Bruce D."/>
            <person name="Goodwin L."/>
            <person name="Pitluck S."/>
            <person name="Ivanova N."/>
            <person name="Ovchinnikova G."/>
            <person name="Pati A."/>
            <person name="Chen A."/>
            <person name="Palaniappan K."/>
            <person name="Land M."/>
            <person name="Hauser L."/>
            <person name="Chang Y.J."/>
            <person name="Jeffries C.D."/>
            <person name="Chain P."/>
            <person name="Meincke L."/>
            <person name="Sims D."/>
            <person name="Chertkov O."/>
            <person name="Han C."/>
            <person name="Brettin T."/>
            <person name="Detter J.C."/>
            <person name="Wahrenburg C."/>
            <person name="Rohde M."/>
            <person name="Pukall R."/>
            <person name="Goker M."/>
            <person name="Bristow J."/>
            <person name="Eisen J.A."/>
            <person name="Markowitz V."/>
            <person name="Hugenholtz P."/>
            <person name="Klenk H.P."/>
            <person name="Kyrpides N.C."/>
        </authorList>
    </citation>
    <scope>NUCLEOTIDE SEQUENCE [LARGE SCALE GENOMIC DNA]</scope>
    <source>
        <strain evidence="3">ATCC 27009 / DSM 446 / BCRC 14685 / JCM 5260 / KCTC 1825 / NBRC 15652 / NCIMB 11725 / NRRL B-14509 / 104-IA</strain>
    </source>
</reference>